<evidence type="ECO:0000313" key="2">
    <source>
        <dbReference type="EMBL" id="MPC63738.1"/>
    </source>
</evidence>
<accession>A0A5B7H3R2</accession>
<sequence length="103" mass="10608">MKESDPLKRILQDVQASRSPTGAPKSPRSPSTSQYLPSVAEFYACLTPASTCQPNPTLTPEKVPTLSRGPKGTEGAGGGRGGGGGRRGGVAFIWSALKGHADD</sequence>
<feature type="compositionally biased region" description="Basic and acidic residues" evidence="1">
    <location>
        <begin position="1"/>
        <end position="11"/>
    </location>
</feature>
<evidence type="ECO:0000256" key="1">
    <source>
        <dbReference type="SAM" id="MobiDB-lite"/>
    </source>
</evidence>
<keyword evidence="3" id="KW-1185">Reference proteome</keyword>
<dbReference type="Proteomes" id="UP000324222">
    <property type="component" value="Unassembled WGS sequence"/>
</dbReference>
<gene>
    <name evidence="2" type="ORF">E2C01_057840</name>
</gene>
<comment type="caution">
    <text evidence="2">The sequence shown here is derived from an EMBL/GenBank/DDBJ whole genome shotgun (WGS) entry which is preliminary data.</text>
</comment>
<reference evidence="2 3" key="1">
    <citation type="submission" date="2019-05" db="EMBL/GenBank/DDBJ databases">
        <title>Another draft genome of Portunus trituberculatus and its Hox gene families provides insights of decapod evolution.</title>
        <authorList>
            <person name="Jeong J.-H."/>
            <person name="Song I."/>
            <person name="Kim S."/>
            <person name="Choi T."/>
            <person name="Kim D."/>
            <person name="Ryu S."/>
            <person name="Kim W."/>
        </authorList>
    </citation>
    <scope>NUCLEOTIDE SEQUENCE [LARGE SCALE GENOMIC DNA]</scope>
    <source>
        <tissue evidence="2">Muscle</tissue>
    </source>
</reference>
<feature type="compositionally biased region" description="Gly residues" evidence="1">
    <location>
        <begin position="72"/>
        <end position="87"/>
    </location>
</feature>
<organism evidence="2 3">
    <name type="scientific">Portunus trituberculatus</name>
    <name type="common">Swimming crab</name>
    <name type="synonym">Neptunus trituberculatus</name>
    <dbReference type="NCBI Taxonomy" id="210409"/>
    <lineage>
        <taxon>Eukaryota</taxon>
        <taxon>Metazoa</taxon>
        <taxon>Ecdysozoa</taxon>
        <taxon>Arthropoda</taxon>
        <taxon>Crustacea</taxon>
        <taxon>Multicrustacea</taxon>
        <taxon>Malacostraca</taxon>
        <taxon>Eumalacostraca</taxon>
        <taxon>Eucarida</taxon>
        <taxon>Decapoda</taxon>
        <taxon>Pleocyemata</taxon>
        <taxon>Brachyura</taxon>
        <taxon>Eubrachyura</taxon>
        <taxon>Portunoidea</taxon>
        <taxon>Portunidae</taxon>
        <taxon>Portuninae</taxon>
        <taxon>Portunus</taxon>
    </lineage>
</organism>
<proteinExistence type="predicted"/>
<feature type="region of interest" description="Disordered" evidence="1">
    <location>
        <begin position="50"/>
        <end position="87"/>
    </location>
</feature>
<dbReference type="EMBL" id="VSRR010021207">
    <property type="protein sequence ID" value="MPC63738.1"/>
    <property type="molecule type" value="Genomic_DNA"/>
</dbReference>
<dbReference type="AlphaFoldDB" id="A0A5B7H3R2"/>
<feature type="region of interest" description="Disordered" evidence="1">
    <location>
        <begin position="1"/>
        <end position="34"/>
    </location>
</feature>
<name>A0A5B7H3R2_PORTR</name>
<protein>
    <submittedName>
        <fullName evidence="2">Uncharacterized protein</fullName>
    </submittedName>
</protein>
<evidence type="ECO:0000313" key="3">
    <source>
        <dbReference type="Proteomes" id="UP000324222"/>
    </source>
</evidence>